<name>A0A3A8KGW0_9BACT</name>
<gene>
    <name evidence="6" type="ORF">D7X32_03875</name>
</gene>
<dbReference type="GO" id="GO:0009307">
    <property type="term" value="P:DNA restriction-modification system"/>
    <property type="evidence" value="ECO:0007669"/>
    <property type="project" value="UniProtKB-KW"/>
</dbReference>
<dbReference type="GO" id="GO:0003677">
    <property type="term" value="F:DNA binding"/>
    <property type="evidence" value="ECO:0007669"/>
    <property type="project" value="UniProtKB-KW"/>
</dbReference>
<keyword evidence="3" id="KW-0238">DNA-binding</keyword>
<reference evidence="7" key="1">
    <citation type="submission" date="2018-09" db="EMBL/GenBank/DDBJ databases">
        <authorList>
            <person name="Livingstone P.G."/>
            <person name="Whitworth D.E."/>
        </authorList>
    </citation>
    <scope>NUCLEOTIDE SEQUENCE [LARGE SCALE GENOMIC DNA]</scope>
    <source>
        <strain evidence="7">CA043D</strain>
    </source>
</reference>
<dbReference type="AlphaFoldDB" id="A0A3A8KGW0"/>
<feature type="coiled-coil region" evidence="4">
    <location>
        <begin position="182"/>
        <end position="209"/>
    </location>
</feature>
<dbReference type="Gene3D" id="3.90.220.20">
    <property type="entry name" value="DNA methylase specificity domains"/>
    <property type="match status" value="2"/>
</dbReference>
<evidence type="ECO:0000259" key="5">
    <source>
        <dbReference type="Pfam" id="PF01420"/>
    </source>
</evidence>
<dbReference type="SUPFAM" id="SSF116734">
    <property type="entry name" value="DNA methylase specificity domain"/>
    <property type="match status" value="2"/>
</dbReference>
<evidence type="ECO:0000256" key="3">
    <source>
        <dbReference type="ARBA" id="ARBA00023125"/>
    </source>
</evidence>
<dbReference type="PANTHER" id="PTHR30408:SF12">
    <property type="entry name" value="TYPE I RESTRICTION ENZYME MJAVIII SPECIFICITY SUBUNIT"/>
    <property type="match status" value="1"/>
</dbReference>
<dbReference type="OrthoDB" id="512700at2"/>
<dbReference type="RefSeq" id="WP_120601137.1">
    <property type="nucleotide sequence ID" value="NZ_RAWE01000008.1"/>
</dbReference>
<dbReference type="Proteomes" id="UP000268313">
    <property type="component" value="Unassembled WGS sequence"/>
</dbReference>
<keyword evidence="6" id="KW-0540">Nuclease</keyword>
<feature type="domain" description="Type I restriction modification DNA specificity" evidence="5">
    <location>
        <begin position="23"/>
        <end position="195"/>
    </location>
</feature>
<evidence type="ECO:0000313" key="7">
    <source>
        <dbReference type="Proteomes" id="UP000268313"/>
    </source>
</evidence>
<comment type="caution">
    <text evidence="6">The sequence shown here is derived from an EMBL/GenBank/DDBJ whole genome shotgun (WGS) entry which is preliminary data.</text>
</comment>
<keyword evidence="6" id="KW-0255">Endonuclease</keyword>
<dbReference type="GO" id="GO:0004519">
    <property type="term" value="F:endonuclease activity"/>
    <property type="evidence" value="ECO:0007669"/>
    <property type="project" value="UniProtKB-KW"/>
</dbReference>
<comment type="similarity">
    <text evidence="1">Belongs to the type-I restriction system S methylase family.</text>
</comment>
<keyword evidence="4" id="KW-0175">Coiled coil</keyword>
<dbReference type="PANTHER" id="PTHR30408">
    <property type="entry name" value="TYPE-1 RESTRICTION ENZYME ECOKI SPECIFICITY PROTEIN"/>
    <property type="match status" value="1"/>
</dbReference>
<evidence type="ECO:0000256" key="2">
    <source>
        <dbReference type="ARBA" id="ARBA00022747"/>
    </source>
</evidence>
<dbReference type="InterPro" id="IPR000055">
    <property type="entry name" value="Restrct_endonuc_typeI_TRD"/>
</dbReference>
<dbReference type="InterPro" id="IPR052021">
    <property type="entry name" value="Type-I_RS_S_subunit"/>
</dbReference>
<dbReference type="InterPro" id="IPR044946">
    <property type="entry name" value="Restrct_endonuc_typeI_TRD_sf"/>
</dbReference>
<evidence type="ECO:0000313" key="6">
    <source>
        <dbReference type="EMBL" id="RKH06766.1"/>
    </source>
</evidence>
<accession>A0A3A8KGW0</accession>
<dbReference type="EMBL" id="RAWE01000008">
    <property type="protein sequence ID" value="RKH06766.1"/>
    <property type="molecule type" value="Genomic_DNA"/>
</dbReference>
<dbReference type="CDD" id="cd17256">
    <property type="entry name" value="RMtype1_S_EcoJA65PI-TRD1-CR1_like"/>
    <property type="match status" value="1"/>
</dbReference>
<organism evidence="6 7">
    <name type="scientific">Corallococcus carmarthensis</name>
    <dbReference type="NCBI Taxonomy" id="2316728"/>
    <lineage>
        <taxon>Bacteria</taxon>
        <taxon>Pseudomonadati</taxon>
        <taxon>Myxococcota</taxon>
        <taxon>Myxococcia</taxon>
        <taxon>Myxococcales</taxon>
        <taxon>Cystobacterineae</taxon>
        <taxon>Myxococcaceae</taxon>
        <taxon>Corallococcus</taxon>
    </lineage>
</organism>
<protein>
    <submittedName>
        <fullName evidence="6">Restriction endonuclease subunit S</fullName>
    </submittedName>
</protein>
<keyword evidence="7" id="KW-1185">Reference proteome</keyword>
<keyword evidence="6" id="KW-0378">Hydrolase</keyword>
<dbReference type="Pfam" id="PF01420">
    <property type="entry name" value="Methylase_S"/>
    <property type="match status" value="1"/>
</dbReference>
<sequence>MSFPRYPEYKDSGVEWLGEVPAHWDVVKLGLIGVFKGGAGFPEEHQGQTTFDIPFFKVGDIGQADVDGALRNANHTISQDTARLLRARVLPVWTIVFAKVGAALLLQRYRWLGQPSCIDNNMMGLIVNRNCVPQFLLHLLPLLDLSMLANPGAVPSINEEQISNHRVVLPPLPEQVAISNFLDRETAKIDELVAEQQRLIELLKEKREAVISLAVTKGLNPNAPMKPSGVEWLGEVPAHWAVLPLKRLIADDTSISYGIVQPGEPLATGVPFVQTTNMSSGTFDLDSLQRTSAEIASAYPRSALTGGEVILGIRASIGAAHVVPMELAGANLSRGVARIVPGCRVTSQYLVAYFGTAAVAWYWELSKQGSTFNEVSIATVRELAVCVPPDDEQVATVGYIDIKLKQFDALAVEAQRAIELLQERRTALISAAVTGQIDVRAIADRAAA</sequence>
<proteinExistence type="inferred from homology"/>
<keyword evidence="2" id="KW-0680">Restriction system</keyword>
<evidence type="ECO:0000256" key="1">
    <source>
        <dbReference type="ARBA" id="ARBA00010923"/>
    </source>
</evidence>
<evidence type="ECO:0000256" key="4">
    <source>
        <dbReference type="SAM" id="Coils"/>
    </source>
</evidence>
<dbReference type="Gene3D" id="1.10.287.1120">
    <property type="entry name" value="Bipartite methylase S protein"/>
    <property type="match status" value="1"/>
</dbReference>